<evidence type="ECO:0000256" key="3">
    <source>
        <dbReference type="ARBA" id="ARBA00022825"/>
    </source>
</evidence>
<dbReference type="Gene3D" id="3.40.50.200">
    <property type="entry name" value="Peptidase S8/S53 domain"/>
    <property type="match status" value="1"/>
</dbReference>
<name>A0A1L4CXE2_9BACT</name>
<dbReference type="PRINTS" id="PR00723">
    <property type="entry name" value="SUBTILISIN"/>
</dbReference>
<dbReference type="RefSeq" id="WP_233231287.1">
    <property type="nucleotide sequence ID" value="NZ_CP017834.1"/>
</dbReference>
<dbReference type="EMBL" id="CP017834">
    <property type="protein sequence ID" value="APJ02614.1"/>
    <property type="molecule type" value="Genomic_DNA"/>
</dbReference>
<reference evidence="6 7" key="1">
    <citation type="submission" date="2016-10" db="EMBL/GenBank/DDBJ databases">
        <title>Silvanigrella aquatica sp. nov., isolated from a freshwater lake located in the Black Forest, Germany, description of Silvanigrellaceae fam. nov., Silvanigrellales ord. nov., reclassification of the order Bdellovibrionales in the class Oligoflexia, reclassification of the families Bacteriovoracaceae and Halobacteriovoraceae in the new order Bacteriovoracales ord. nov., and reclassification of the family Pseudobacteriovoracaceae in the order Oligoflexiales.</title>
        <authorList>
            <person name="Hahn M.W."/>
            <person name="Schmidt J."/>
            <person name="Koll U."/>
            <person name="Rohde M."/>
            <person name="Verbag S."/>
            <person name="Pitt A."/>
            <person name="Nakai R."/>
            <person name="Naganuma T."/>
            <person name="Lang E."/>
        </authorList>
    </citation>
    <scope>NUCLEOTIDE SEQUENCE [LARGE SCALE GENOMIC DNA]</scope>
    <source>
        <strain evidence="6 7">MWH-Nonnen-W8red</strain>
    </source>
</reference>
<dbReference type="PANTHER" id="PTHR42884">
    <property type="entry name" value="PROPROTEIN CONVERTASE SUBTILISIN/KEXIN-RELATED"/>
    <property type="match status" value="1"/>
</dbReference>
<keyword evidence="7" id="KW-1185">Reference proteome</keyword>
<evidence type="ECO:0000256" key="4">
    <source>
        <dbReference type="PROSITE-ProRule" id="PRU01240"/>
    </source>
</evidence>
<dbReference type="InterPro" id="IPR000209">
    <property type="entry name" value="Peptidase_S8/S53_dom"/>
</dbReference>
<dbReference type="InterPro" id="IPR015500">
    <property type="entry name" value="Peptidase_S8_subtilisin-rel"/>
</dbReference>
<dbReference type="GO" id="GO:0004252">
    <property type="term" value="F:serine-type endopeptidase activity"/>
    <property type="evidence" value="ECO:0007669"/>
    <property type="project" value="InterPro"/>
</dbReference>
<comment type="similarity">
    <text evidence="4">Belongs to the peptidase S8 family.</text>
</comment>
<dbReference type="STRING" id="1915309.AXG55_01160"/>
<protein>
    <recommendedName>
        <fullName evidence="5">Peptidase S8/S53 domain-containing protein</fullName>
    </recommendedName>
</protein>
<dbReference type="GO" id="GO:0016485">
    <property type="term" value="P:protein processing"/>
    <property type="evidence" value="ECO:0007669"/>
    <property type="project" value="TreeGrafter"/>
</dbReference>
<accession>A0A1L4CXE2</accession>
<keyword evidence="1" id="KW-0645">Protease</keyword>
<dbReference type="SUPFAM" id="SSF52743">
    <property type="entry name" value="Subtilisin-like"/>
    <property type="match status" value="1"/>
</dbReference>
<sequence length="167" mass="18902">MKAKSIIKFLFISLIFLNCSRNNKINNYGNTGLSPDILFNQQWYLKNTGQMTYFNLRVKNGIDLNISYPQIYTGQGVKAIVADDGVYFDHPNLAPNLLANFSLDFSDSSLGKIPVNKPEIKDKINDTHGTFVAGILGGSHSQKKWIPWSRTKRKYSFCKSFISSNRP</sequence>
<dbReference type="GO" id="GO:0016020">
    <property type="term" value="C:membrane"/>
    <property type="evidence" value="ECO:0007669"/>
    <property type="project" value="TreeGrafter"/>
</dbReference>
<evidence type="ECO:0000256" key="1">
    <source>
        <dbReference type="ARBA" id="ARBA00022670"/>
    </source>
</evidence>
<dbReference type="Pfam" id="PF00082">
    <property type="entry name" value="Peptidase_S8"/>
    <property type="match status" value="1"/>
</dbReference>
<evidence type="ECO:0000256" key="2">
    <source>
        <dbReference type="ARBA" id="ARBA00022801"/>
    </source>
</evidence>
<dbReference type="AlphaFoldDB" id="A0A1L4CXE2"/>
<dbReference type="PROSITE" id="PS51892">
    <property type="entry name" value="SUBTILASE"/>
    <property type="match status" value="1"/>
</dbReference>
<dbReference type="InterPro" id="IPR036852">
    <property type="entry name" value="Peptidase_S8/S53_dom_sf"/>
</dbReference>
<dbReference type="Proteomes" id="UP000184731">
    <property type="component" value="Chromosome"/>
</dbReference>
<proteinExistence type="inferred from homology"/>
<keyword evidence="2" id="KW-0378">Hydrolase</keyword>
<dbReference type="PANTHER" id="PTHR42884:SF14">
    <property type="entry name" value="NEUROENDOCRINE CONVERTASE 1"/>
    <property type="match status" value="1"/>
</dbReference>
<organism evidence="6 7">
    <name type="scientific">Silvanigrella aquatica</name>
    <dbReference type="NCBI Taxonomy" id="1915309"/>
    <lineage>
        <taxon>Bacteria</taxon>
        <taxon>Pseudomonadati</taxon>
        <taxon>Bdellovibrionota</taxon>
        <taxon>Oligoflexia</taxon>
        <taxon>Silvanigrellales</taxon>
        <taxon>Silvanigrellaceae</taxon>
        <taxon>Silvanigrella</taxon>
    </lineage>
</organism>
<comment type="caution">
    <text evidence="4">Lacks conserved residue(s) required for the propagation of feature annotation.</text>
</comment>
<keyword evidence="3" id="KW-0720">Serine protease</keyword>
<evidence type="ECO:0000259" key="5">
    <source>
        <dbReference type="Pfam" id="PF00082"/>
    </source>
</evidence>
<gene>
    <name evidence="6" type="ORF">AXG55_01160</name>
</gene>
<evidence type="ECO:0000313" key="6">
    <source>
        <dbReference type="EMBL" id="APJ02614.1"/>
    </source>
</evidence>
<evidence type="ECO:0000313" key="7">
    <source>
        <dbReference type="Proteomes" id="UP000184731"/>
    </source>
</evidence>
<dbReference type="KEGG" id="saqi:AXG55_01160"/>
<feature type="domain" description="Peptidase S8/S53" evidence="5">
    <location>
        <begin position="74"/>
        <end position="144"/>
    </location>
</feature>